<sequence length="560" mass="64033">MIACQKTAPEDELQVELEGVSMGNKTLIIGVLDNASEEDNGLLQLFLQSLREGENTEFLIKHILFLASDHTSYSHCKLLQLHCFPLYNEKFGISSTNLSLGANWRETLFLGEVLKRGYSFIFTRMDVMWLRNPFPWLKHNAEDLQLSPNTEDEHPLGHPNDSINNGFFFVSSNNKTIALFTHPNSEGNKEDDTLLHHVNSEGFLQNLGIKVKYLDTTYFSSFCQAKLDSTKLTTLHANCCPSIKAKIADLTAILDVWRRRDNGTSNVRFPAHSSCTQSWKLKTELQGASMANKTVIISYLNKAYVEENGMLDLFLRSLKEGEGTKSLIKHLFLFTVDQIAFDRCKQLNLHCYQVFAEGVNFSKEQIFMSQGYLNLVWMKVAILREVLKHGYSFVFTDMDIIWLRNPFSKLNLYGEEMQISCDAYNGRAFDASNNINTGFFFVASNSKTIELFDMWLESRKHRRPRMNDQDGLAFLKSRGVFWSLGLRTRFLDTRYFSGFCEAGKNMTEVITLHANCCRTMKAKIDDLSANLETWKKLNGTSAGRLRHPACLRSWSVPKPH</sequence>
<protein>
    <recommendedName>
        <fullName evidence="1">Nucleotide-diphospho-sugar transferase domain-containing protein</fullName>
    </recommendedName>
</protein>
<name>A0AAQ3QDK2_9LILI</name>
<evidence type="ECO:0000259" key="1">
    <source>
        <dbReference type="Pfam" id="PF03407"/>
    </source>
</evidence>
<dbReference type="Pfam" id="PF03407">
    <property type="entry name" value="Nucleotid_trans"/>
    <property type="match status" value="2"/>
</dbReference>
<dbReference type="Proteomes" id="UP001327560">
    <property type="component" value="Chromosome 4"/>
</dbReference>
<organism evidence="2 3">
    <name type="scientific">Canna indica</name>
    <name type="common">Indian-shot</name>
    <dbReference type="NCBI Taxonomy" id="4628"/>
    <lineage>
        <taxon>Eukaryota</taxon>
        <taxon>Viridiplantae</taxon>
        <taxon>Streptophyta</taxon>
        <taxon>Embryophyta</taxon>
        <taxon>Tracheophyta</taxon>
        <taxon>Spermatophyta</taxon>
        <taxon>Magnoliopsida</taxon>
        <taxon>Liliopsida</taxon>
        <taxon>Zingiberales</taxon>
        <taxon>Cannaceae</taxon>
        <taxon>Canna</taxon>
    </lineage>
</organism>
<dbReference type="InterPro" id="IPR044821">
    <property type="entry name" value="At1g28695/At4g15970-like"/>
</dbReference>
<evidence type="ECO:0000313" key="3">
    <source>
        <dbReference type="Proteomes" id="UP001327560"/>
    </source>
</evidence>
<feature type="domain" description="Nucleotide-diphospho-sugar transferase" evidence="1">
    <location>
        <begin position="327"/>
        <end position="527"/>
    </location>
</feature>
<dbReference type="InterPro" id="IPR005069">
    <property type="entry name" value="Nucl-diP-sugar_transferase"/>
</dbReference>
<dbReference type="PANTHER" id="PTHR46038">
    <property type="entry name" value="EXPRESSED PROTEIN-RELATED"/>
    <property type="match status" value="1"/>
</dbReference>
<reference evidence="2 3" key="1">
    <citation type="submission" date="2023-10" db="EMBL/GenBank/DDBJ databases">
        <title>Chromosome-scale genome assembly provides insights into flower coloration mechanisms of Canna indica.</title>
        <authorList>
            <person name="Li C."/>
        </authorList>
    </citation>
    <scope>NUCLEOTIDE SEQUENCE [LARGE SCALE GENOMIC DNA]</scope>
    <source>
        <tissue evidence="2">Flower</tissue>
    </source>
</reference>
<dbReference type="EMBL" id="CP136893">
    <property type="protein sequence ID" value="WOL05611.1"/>
    <property type="molecule type" value="Genomic_DNA"/>
</dbReference>
<feature type="domain" description="Nucleotide-diphospho-sugar transferase" evidence="1">
    <location>
        <begin position="59"/>
        <end position="250"/>
    </location>
</feature>
<dbReference type="AlphaFoldDB" id="A0AAQ3QDK2"/>
<accession>A0AAQ3QDK2</accession>
<keyword evidence="3" id="KW-1185">Reference proteome</keyword>
<evidence type="ECO:0000313" key="2">
    <source>
        <dbReference type="EMBL" id="WOL05611.1"/>
    </source>
</evidence>
<dbReference type="PANTHER" id="PTHR46038:SF12">
    <property type="entry name" value="OS03G0731800 PROTEIN"/>
    <property type="match status" value="1"/>
</dbReference>
<proteinExistence type="predicted"/>
<gene>
    <name evidence="2" type="ORF">Cni_G14340</name>
</gene>